<name>A0A370TJB9_9HELO</name>
<feature type="region of interest" description="Disordered" evidence="1">
    <location>
        <begin position="1"/>
        <end position="28"/>
    </location>
</feature>
<reference evidence="3 4" key="1">
    <citation type="journal article" date="2018" name="IMA Fungus">
        <title>IMA Genome-F 9: Draft genome sequence of Annulohypoxylon stygium, Aspergillus mulundensis, Berkeleyomyces basicola (syn. Thielaviopsis basicola), Ceratocystis smalleyi, two Cercospora beticola strains, Coleophoma cylindrospora, Fusarium fracticaudum, Phialophora cf. hyalina, and Morchella septimelata.</title>
        <authorList>
            <person name="Wingfield B.D."/>
            <person name="Bills G.F."/>
            <person name="Dong Y."/>
            <person name="Huang W."/>
            <person name="Nel W.J."/>
            <person name="Swalarsk-Parry B.S."/>
            <person name="Vaghefi N."/>
            <person name="Wilken P.M."/>
            <person name="An Z."/>
            <person name="de Beer Z.W."/>
            <person name="De Vos L."/>
            <person name="Chen L."/>
            <person name="Duong T.A."/>
            <person name="Gao Y."/>
            <person name="Hammerbacher A."/>
            <person name="Kikkert J.R."/>
            <person name="Li Y."/>
            <person name="Li H."/>
            <person name="Li K."/>
            <person name="Li Q."/>
            <person name="Liu X."/>
            <person name="Ma X."/>
            <person name="Naidoo K."/>
            <person name="Pethybridge S.J."/>
            <person name="Sun J."/>
            <person name="Steenkamp E.T."/>
            <person name="van der Nest M.A."/>
            <person name="van Wyk S."/>
            <person name="Wingfield M.J."/>
            <person name="Xiong C."/>
            <person name="Yue Q."/>
            <person name="Zhang X."/>
        </authorList>
    </citation>
    <scope>NUCLEOTIDE SEQUENCE [LARGE SCALE GENOMIC DNA]</scope>
    <source>
        <strain evidence="3 4">BP 5553</strain>
    </source>
</reference>
<keyword evidence="2" id="KW-0812">Transmembrane</keyword>
<dbReference type="EMBL" id="NPIC01000006">
    <property type="protein sequence ID" value="RDL35440.1"/>
    <property type="molecule type" value="Genomic_DNA"/>
</dbReference>
<gene>
    <name evidence="3" type="ORF">BP5553_07371</name>
</gene>
<keyword evidence="2" id="KW-0472">Membrane</keyword>
<evidence type="ECO:0000313" key="3">
    <source>
        <dbReference type="EMBL" id="RDL35440.1"/>
    </source>
</evidence>
<proteinExistence type="predicted"/>
<dbReference type="AlphaFoldDB" id="A0A370TJB9"/>
<dbReference type="GeneID" id="43600220"/>
<evidence type="ECO:0000313" key="4">
    <source>
        <dbReference type="Proteomes" id="UP000254866"/>
    </source>
</evidence>
<dbReference type="RefSeq" id="XP_031868263.1">
    <property type="nucleotide sequence ID" value="XM_032015994.1"/>
</dbReference>
<evidence type="ECO:0000256" key="1">
    <source>
        <dbReference type="SAM" id="MobiDB-lite"/>
    </source>
</evidence>
<feature type="transmembrane region" description="Helical" evidence="2">
    <location>
        <begin position="39"/>
        <end position="64"/>
    </location>
</feature>
<accession>A0A370TJB9</accession>
<dbReference type="Proteomes" id="UP000254866">
    <property type="component" value="Unassembled WGS sequence"/>
</dbReference>
<protein>
    <submittedName>
        <fullName evidence="3">Uncharacterized protein</fullName>
    </submittedName>
</protein>
<organism evidence="3 4">
    <name type="scientific">Venustampulla echinocandica</name>
    <dbReference type="NCBI Taxonomy" id="2656787"/>
    <lineage>
        <taxon>Eukaryota</taxon>
        <taxon>Fungi</taxon>
        <taxon>Dikarya</taxon>
        <taxon>Ascomycota</taxon>
        <taxon>Pezizomycotina</taxon>
        <taxon>Leotiomycetes</taxon>
        <taxon>Helotiales</taxon>
        <taxon>Pleuroascaceae</taxon>
        <taxon>Venustampulla</taxon>
    </lineage>
</organism>
<sequence>MARINNEDVESSEKAALLPTQPETGRTYPEKHAINRRRWFPGALIAFVIFVWWSSSAIPSLVGLGRHEIYEDMRQLDFEDV</sequence>
<comment type="caution">
    <text evidence="3">The sequence shown here is derived from an EMBL/GenBank/DDBJ whole genome shotgun (WGS) entry which is preliminary data.</text>
</comment>
<evidence type="ECO:0000256" key="2">
    <source>
        <dbReference type="SAM" id="Phobius"/>
    </source>
</evidence>
<keyword evidence="2" id="KW-1133">Transmembrane helix</keyword>
<keyword evidence="4" id="KW-1185">Reference proteome</keyword>